<evidence type="ECO:0000259" key="9">
    <source>
        <dbReference type="PROSITE" id="PS51349"/>
    </source>
</evidence>
<dbReference type="EMBL" id="KI912121">
    <property type="protein sequence ID" value="ETS73818.1"/>
    <property type="molecule type" value="Genomic_DNA"/>
</dbReference>
<dbReference type="KEGG" id="pfy:PFICI_14764"/>
<dbReference type="PRINTS" id="PR00363">
    <property type="entry name" value="CYTOCHROMEB5"/>
</dbReference>
<dbReference type="PANTHER" id="PTHR10578:SF101">
    <property type="entry name" value="L-LACTATE DEHYDROGENASE (CYTOCHROME B2)"/>
    <property type="match status" value="1"/>
</dbReference>
<evidence type="ECO:0000256" key="1">
    <source>
        <dbReference type="ARBA" id="ARBA00001917"/>
    </source>
</evidence>
<evidence type="ECO:0000256" key="4">
    <source>
        <dbReference type="ARBA" id="ARBA00023002"/>
    </source>
</evidence>
<sequence length="493" mass="54083">MEGDRSYCGGFGCIFQSLVRPLRLDDGGAMLDAFEQQSHDEQPRMIPYSEVQRHTSPDDCWTIIKGQVYDLTKFIEAHPGGEHAILEHAGKDATETFQTLHPPDAILTLPPEMLVGPVDPTTLPEPEEKGMTEGERMREAARAEMPAAHNLFLLQDFEVWAERVLTGTAWAYYRSASDEEQTFHENRNAFQRYFFRPRILRDTSVGSTESSFLGLSTTMPVFISPAAMAKLGHPLGEVNLTKAAGESGIVQVLYLNKDRSASEKLIQKVEKLGAKAIMFTVDVCWQSKRTMDVRSKSTPGPAPSAPSAGPKGVSQAISGYQDTNLTWKDIPFIRSNTNLPIIVKGVQSLEDVEMCVSNGVEGVVISNHGGRQADYAPAPIDILYEIRCHRPDLFAKIDIMIDGGIRSGADVVKALALGAKAVGIGRPVLYANGTHGQEGCQRVLDILQEEITNTMRNIGVTRIEELKPEMVGPAGPWVGSNRPPYASLPQLKN</sequence>
<dbReference type="InterPro" id="IPR037396">
    <property type="entry name" value="FMN_HAD"/>
</dbReference>
<dbReference type="FunFam" id="3.10.120.10:FF:000009">
    <property type="entry name" value="Cytochrome b2, mitochondrial, putative"/>
    <property type="match status" value="1"/>
</dbReference>
<dbReference type="InterPro" id="IPR013785">
    <property type="entry name" value="Aldolase_TIM"/>
</dbReference>
<reference evidence="11" key="1">
    <citation type="journal article" date="2015" name="BMC Genomics">
        <title>Genomic and transcriptomic analysis of the endophytic fungus Pestalotiopsis fici reveals its lifestyle and high potential for synthesis of natural products.</title>
        <authorList>
            <person name="Wang X."/>
            <person name="Zhang X."/>
            <person name="Liu L."/>
            <person name="Xiang M."/>
            <person name="Wang W."/>
            <person name="Sun X."/>
            <person name="Che Y."/>
            <person name="Guo L."/>
            <person name="Liu G."/>
            <person name="Guo L."/>
            <person name="Wang C."/>
            <person name="Yin W.B."/>
            <person name="Stadler M."/>
            <person name="Zhang X."/>
            <person name="Liu X."/>
        </authorList>
    </citation>
    <scope>NUCLEOTIDE SEQUENCE [LARGE SCALE GENOMIC DNA]</scope>
    <source>
        <strain evidence="11">W106-1 / CGMCC3.15140</strain>
    </source>
</reference>
<dbReference type="AlphaFoldDB" id="W3WIW6"/>
<keyword evidence="5 6" id="KW-0408">Iron</keyword>
<dbReference type="HOGENOM" id="CLU_020639_1_1_1"/>
<keyword evidence="3 6" id="KW-0479">Metal-binding</keyword>
<dbReference type="InterPro" id="IPR001199">
    <property type="entry name" value="Cyt_B5-like_heme/steroid-bd"/>
</dbReference>
<dbReference type="SMART" id="SM01117">
    <property type="entry name" value="Cyt-b5"/>
    <property type="match status" value="1"/>
</dbReference>
<organism evidence="10 11">
    <name type="scientific">Pestalotiopsis fici (strain W106-1 / CGMCC3.15140)</name>
    <dbReference type="NCBI Taxonomy" id="1229662"/>
    <lineage>
        <taxon>Eukaryota</taxon>
        <taxon>Fungi</taxon>
        <taxon>Dikarya</taxon>
        <taxon>Ascomycota</taxon>
        <taxon>Pezizomycotina</taxon>
        <taxon>Sordariomycetes</taxon>
        <taxon>Xylariomycetidae</taxon>
        <taxon>Amphisphaeriales</taxon>
        <taxon>Sporocadaceae</taxon>
        <taxon>Pestalotiopsis</taxon>
    </lineage>
</organism>
<dbReference type="eggNOG" id="KOG0537">
    <property type="taxonomic scope" value="Eukaryota"/>
</dbReference>
<dbReference type="GO" id="GO:0046872">
    <property type="term" value="F:metal ion binding"/>
    <property type="evidence" value="ECO:0007669"/>
    <property type="project" value="UniProtKB-UniRule"/>
</dbReference>
<dbReference type="RefSeq" id="XP_007841536.1">
    <property type="nucleotide sequence ID" value="XM_007843345.1"/>
</dbReference>
<dbReference type="Proteomes" id="UP000030651">
    <property type="component" value="Unassembled WGS sequence"/>
</dbReference>
<dbReference type="GO" id="GO:0006089">
    <property type="term" value="P:lactate metabolic process"/>
    <property type="evidence" value="ECO:0007669"/>
    <property type="project" value="TreeGrafter"/>
</dbReference>
<evidence type="ECO:0000259" key="8">
    <source>
        <dbReference type="PROSITE" id="PS50255"/>
    </source>
</evidence>
<comment type="cofactor">
    <cofactor evidence="1">
        <name>FMN</name>
        <dbReference type="ChEBI" id="CHEBI:58210"/>
    </cofactor>
</comment>
<feature type="compositionally biased region" description="Low complexity" evidence="7">
    <location>
        <begin position="305"/>
        <end position="314"/>
    </location>
</feature>
<dbReference type="InterPro" id="IPR018506">
    <property type="entry name" value="Cyt_B5_heme-BS"/>
</dbReference>
<dbReference type="OrthoDB" id="1925334at2759"/>
<dbReference type="SUPFAM" id="SSF55856">
    <property type="entry name" value="Cytochrome b5-like heme/steroid binding domain"/>
    <property type="match status" value="1"/>
</dbReference>
<feature type="region of interest" description="Disordered" evidence="7">
    <location>
        <begin position="292"/>
        <end position="315"/>
    </location>
</feature>
<keyword evidence="11" id="KW-1185">Reference proteome</keyword>
<dbReference type="CDD" id="cd02922">
    <property type="entry name" value="FCB2_FMN"/>
    <property type="match status" value="1"/>
</dbReference>
<evidence type="ECO:0008006" key="12">
    <source>
        <dbReference type="Google" id="ProtNLM"/>
    </source>
</evidence>
<feature type="domain" description="Cytochrome b5 heme-binding" evidence="8">
    <location>
        <begin position="43"/>
        <end position="119"/>
    </location>
</feature>
<gene>
    <name evidence="10" type="ORF">PFICI_14764</name>
</gene>
<dbReference type="PROSITE" id="PS00557">
    <property type="entry name" value="FMN_HYDROXY_ACID_DH_1"/>
    <property type="match status" value="1"/>
</dbReference>
<dbReference type="PROSITE" id="PS50255">
    <property type="entry name" value="CYTOCHROME_B5_2"/>
    <property type="match status" value="1"/>
</dbReference>
<dbReference type="eggNOG" id="KOG0538">
    <property type="taxonomic scope" value="Eukaryota"/>
</dbReference>
<dbReference type="Pfam" id="PF01070">
    <property type="entry name" value="FMN_dh"/>
    <property type="match status" value="1"/>
</dbReference>
<evidence type="ECO:0000313" key="11">
    <source>
        <dbReference type="Proteomes" id="UP000030651"/>
    </source>
</evidence>
<proteinExistence type="inferred from homology"/>
<dbReference type="InterPro" id="IPR000262">
    <property type="entry name" value="FMN-dep_DH"/>
</dbReference>
<evidence type="ECO:0000256" key="2">
    <source>
        <dbReference type="ARBA" id="ARBA00022617"/>
    </source>
</evidence>
<evidence type="ECO:0000256" key="6">
    <source>
        <dbReference type="RuleBase" id="RU362121"/>
    </source>
</evidence>
<dbReference type="Pfam" id="PF00173">
    <property type="entry name" value="Cyt-b5"/>
    <property type="match status" value="1"/>
</dbReference>
<name>W3WIW6_PESFW</name>
<dbReference type="GO" id="GO:0020037">
    <property type="term" value="F:heme binding"/>
    <property type="evidence" value="ECO:0007669"/>
    <property type="project" value="UniProtKB-UniRule"/>
</dbReference>
<protein>
    <recommendedName>
        <fullName evidence="12">Cytochrome b2</fullName>
    </recommendedName>
</protein>
<feature type="domain" description="FMN hydroxy acid dehydrogenase" evidence="9">
    <location>
        <begin position="146"/>
        <end position="476"/>
    </location>
</feature>
<dbReference type="InParanoid" id="W3WIW6"/>
<accession>W3WIW6</accession>
<keyword evidence="2 6" id="KW-0349">Heme</keyword>
<dbReference type="InterPro" id="IPR036400">
    <property type="entry name" value="Cyt_B5-like_heme/steroid_sf"/>
</dbReference>
<evidence type="ECO:0000256" key="3">
    <source>
        <dbReference type="ARBA" id="ARBA00022723"/>
    </source>
</evidence>
<dbReference type="InterPro" id="IPR008259">
    <property type="entry name" value="FMN_hydac_DH_AS"/>
</dbReference>
<comment type="similarity">
    <text evidence="6">Belongs to the cytochrome b5 family.</text>
</comment>
<evidence type="ECO:0000256" key="7">
    <source>
        <dbReference type="SAM" id="MobiDB-lite"/>
    </source>
</evidence>
<dbReference type="Gene3D" id="3.10.120.10">
    <property type="entry name" value="Cytochrome b5-like heme/steroid binding domain"/>
    <property type="match status" value="1"/>
</dbReference>
<evidence type="ECO:0000313" key="10">
    <source>
        <dbReference type="EMBL" id="ETS73818.1"/>
    </source>
</evidence>
<dbReference type="STRING" id="1229662.W3WIW6"/>
<dbReference type="Gene3D" id="3.20.20.70">
    <property type="entry name" value="Aldolase class I"/>
    <property type="match status" value="2"/>
</dbReference>
<dbReference type="PROSITE" id="PS51349">
    <property type="entry name" value="FMN_HYDROXY_ACID_DH_2"/>
    <property type="match status" value="1"/>
</dbReference>
<dbReference type="SUPFAM" id="SSF51395">
    <property type="entry name" value="FMN-linked oxidoreductases"/>
    <property type="match status" value="1"/>
</dbReference>
<keyword evidence="4" id="KW-0560">Oxidoreductase</keyword>
<dbReference type="GO" id="GO:0004460">
    <property type="term" value="F:L-lactate dehydrogenase (cytochrome) activity"/>
    <property type="evidence" value="ECO:0007669"/>
    <property type="project" value="TreeGrafter"/>
</dbReference>
<dbReference type="PROSITE" id="PS00191">
    <property type="entry name" value="CYTOCHROME_B5_1"/>
    <property type="match status" value="1"/>
</dbReference>
<dbReference type="PANTHER" id="PTHR10578">
    <property type="entry name" value="S -2-HYDROXY-ACID OXIDASE-RELATED"/>
    <property type="match status" value="1"/>
</dbReference>
<evidence type="ECO:0000256" key="5">
    <source>
        <dbReference type="ARBA" id="ARBA00023004"/>
    </source>
</evidence>
<dbReference type="OMA" id="ISGYQDP"/>
<dbReference type="GeneID" id="19279777"/>
<dbReference type="InterPro" id="IPR037458">
    <property type="entry name" value="L-MDH/L-LDH_FMN-bd"/>
</dbReference>